<evidence type="ECO:0000313" key="1">
    <source>
        <dbReference type="EMBL" id="GKV07056.1"/>
    </source>
</evidence>
<reference evidence="1 2" key="1">
    <citation type="journal article" date="2021" name="Commun. Biol.">
        <title>The genome of Shorea leprosula (Dipterocarpaceae) highlights the ecological relevance of drought in aseasonal tropical rainforests.</title>
        <authorList>
            <person name="Ng K.K.S."/>
            <person name="Kobayashi M.J."/>
            <person name="Fawcett J.A."/>
            <person name="Hatakeyama M."/>
            <person name="Paape T."/>
            <person name="Ng C.H."/>
            <person name="Ang C.C."/>
            <person name="Tnah L.H."/>
            <person name="Lee C.T."/>
            <person name="Nishiyama T."/>
            <person name="Sese J."/>
            <person name="O'Brien M.J."/>
            <person name="Copetti D."/>
            <person name="Mohd Noor M.I."/>
            <person name="Ong R.C."/>
            <person name="Putra M."/>
            <person name="Sireger I.Z."/>
            <person name="Indrioko S."/>
            <person name="Kosugi Y."/>
            <person name="Izuno A."/>
            <person name="Isagi Y."/>
            <person name="Lee S.L."/>
            <person name="Shimizu K.K."/>
        </authorList>
    </citation>
    <scope>NUCLEOTIDE SEQUENCE [LARGE SCALE GENOMIC DNA]</scope>
    <source>
        <strain evidence="1">214</strain>
    </source>
</reference>
<gene>
    <name evidence="1" type="ORF">SLEP1_g18863</name>
</gene>
<keyword evidence="2" id="KW-1185">Reference proteome</keyword>
<evidence type="ECO:0000313" key="2">
    <source>
        <dbReference type="Proteomes" id="UP001054252"/>
    </source>
</evidence>
<accession>A0AAV5IYX3</accession>
<dbReference type="EMBL" id="BPVZ01000026">
    <property type="protein sequence ID" value="GKV07056.1"/>
    <property type="molecule type" value="Genomic_DNA"/>
</dbReference>
<proteinExistence type="predicted"/>
<dbReference type="AlphaFoldDB" id="A0AAV5IYX3"/>
<dbReference type="Proteomes" id="UP001054252">
    <property type="component" value="Unassembled WGS sequence"/>
</dbReference>
<comment type="caution">
    <text evidence="1">The sequence shown here is derived from an EMBL/GenBank/DDBJ whole genome shotgun (WGS) entry which is preliminary data.</text>
</comment>
<protein>
    <submittedName>
        <fullName evidence="1">Uncharacterized protein</fullName>
    </submittedName>
</protein>
<sequence>MSAMMQIYDDVHGRVLQHRPDFPIGVLVFPPSIPKEGKDVDSLPSFKAWVVGTPDIEAKPMSVLEESQLALALTHDGVAAPMPLVDLTDD</sequence>
<name>A0AAV5IYX3_9ROSI</name>
<organism evidence="1 2">
    <name type="scientific">Rubroshorea leprosula</name>
    <dbReference type="NCBI Taxonomy" id="152421"/>
    <lineage>
        <taxon>Eukaryota</taxon>
        <taxon>Viridiplantae</taxon>
        <taxon>Streptophyta</taxon>
        <taxon>Embryophyta</taxon>
        <taxon>Tracheophyta</taxon>
        <taxon>Spermatophyta</taxon>
        <taxon>Magnoliopsida</taxon>
        <taxon>eudicotyledons</taxon>
        <taxon>Gunneridae</taxon>
        <taxon>Pentapetalae</taxon>
        <taxon>rosids</taxon>
        <taxon>malvids</taxon>
        <taxon>Malvales</taxon>
        <taxon>Dipterocarpaceae</taxon>
        <taxon>Rubroshorea</taxon>
    </lineage>
</organism>